<dbReference type="AlphaFoldDB" id="A0A4Y2G2P4"/>
<evidence type="ECO:0000313" key="1">
    <source>
        <dbReference type="EMBL" id="GBM47980.1"/>
    </source>
</evidence>
<proteinExistence type="predicted"/>
<name>A0A4Y2G2P4_ARAVE</name>
<organism evidence="1 2">
    <name type="scientific">Araneus ventricosus</name>
    <name type="common">Orbweaver spider</name>
    <name type="synonym">Epeira ventricosa</name>
    <dbReference type="NCBI Taxonomy" id="182803"/>
    <lineage>
        <taxon>Eukaryota</taxon>
        <taxon>Metazoa</taxon>
        <taxon>Ecdysozoa</taxon>
        <taxon>Arthropoda</taxon>
        <taxon>Chelicerata</taxon>
        <taxon>Arachnida</taxon>
        <taxon>Araneae</taxon>
        <taxon>Araneomorphae</taxon>
        <taxon>Entelegynae</taxon>
        <taxon>Araneoidea</taxon>
        <taxon>Araneidae</taxon>
        <taxon>Araneus</taxon>
    </lineage>
</organism>
<reference evidence="1 2" key="1">
    <citation type="journal article" date="2019" name="Sci. Rep.">
        <title>Orb-weaving spider Araneus ventricosus genome elucidates the spidroin gene catalogue.</title>
        <authorList>
            <person name="Kono N."/>
            <person name="Nakamura H."/>
            <person name="Ohtoshi R."/>
            <person name="Moran D.A.P."/>
            <person name="Shinohara A."/>
            <person name="Yoshida Y."/>
            <person name="Fujiwara M."/>
            <person name="Mori M."/>
            <person name="Tomita M."/>
            <person name="Arakawa K."/>
        </authorList>
    </citation>
    <scope>NUCLEOTIDE SEQUENCE [LARGE SCALE GENOMIC DNA]</scope>
</reference>
<dbReference type="EMBL" id="BGPR01001202">
    <property type="protein sequence ID" value="GBM47980.1"/>
    <property type="molecule type" value="Genomic_DNA"/>
</dbReference>
<keyword evidence="2" id="KW-1185">Reference proteome</keyword>
<gene>
    <name evidence="1" type="ORF">AVEN_34321_1</name>
</gene>
<accession>A0A4Y2G2P4</accession>
<comment type="caution">
    <text evidence="1">The sequence shown here is derived from an EMBL/GenBank/DDBJ whole genome shotgun (WGS) entry which is preliminary data.</text>
</comment>
<protein>
    <submittedName>
        <fullName evidence="1">Uncharacterized protein</fullName>
    </submittedName>
</protein>
<evidence type="ECO:0000313" key="2">
    <source>
        <dbReference type="Proteomes" id="UP000499080"/>
    </source>
</evidence>
<dbReference type="Proteomes" id="UP000499080">
    <property type="component" value="Unassembled WGS sequence"/>
</dbReference>
<sequence length="101" mass="11352">MGRIYSQSVPTRVPGTSCCNPRSWWRRVICSLVSEKIRHARKHLMTLFTEICLLLTSVRAHVFPQFIHTMVFQPLGWSALGDQAKRSLLGLGGDTQRIGSG</sequence>